<proteinExistence type="predicted"/>
<comment type="caution">
    <text evidence="1">The sequence shown here is derived from an EMBL/GenBank/DDBJ whole genome shotgun (WGS) entry which is preliminary data.</text>
</comment>
<protein>
    <submittedName>
        <fullName evidence="1">Uncharacterized protein</fullName>
    </submittedName>
</protein>
<dbReference type="Proteomes" id="UP000266677">
    <property type="component" value="Unassembled WGS sequence"/>
</dbReference>
<keyword evidence="2" id="KW-1185">Reference proteome</keyword>
<evidence type="ECO:0000313" key="1">
    <source>
        <dbReference type="EMBL" id="RJO70113.1"/>
    </source>
</evidence>
<organism evidence="1 2">
    <name type="scientific">Nocardia panacis</name>
    <dbReference type="NCBI Taxonomy" id="2340916"/>
    <lineage>
        <taxon>Bacteria</taxon>
        <taxon>Bacillati</taxon>
        <taxon>Actinomycetota</taxon>
        <taxon>Actinomycetes</taxon>
        <taxon>Mycobacteriales</taxon>
        <taxon>Nocardiaceae</taxon>
        <taxon>Nocardia</taxon>
    </lineage>
</organism>
<gene>
    <name evidence="1" type="ORF">D5S18_30150</name>
</gene>
<dbReference type="EMBL" id="QZFU01000041">
    <property type="protein sequence ID" value="RJO70113.1"/>
    <property type="molecule type" value="Genomic_DNA"/>
</dbReference>
<reference evidence="1 2" key="1">
    <citation type="submission" date="2018-09" db="EMBL/GenBank/DDBJ databases">
        <title>YIM PH21274 draft genome.</title>
        <authorList>
            <person name="Miao C."/>
        </authorList>
    </citation>
    <scope>NUCLEOTIDE SEQUENCE [LARGE SCALE GENOMIC DNA]</scope>
    <source>
        <strain evidence="1 2">YIM PH 21724</strain>
    </source>
</reference>
<dbReference type="AlphaFoldDB" id="A0A3A4KA75"/>
<sequence length="115" mass="12580">MLTGPEYLTAHARWLGDHPVTGSAGAVLTMPSKESMYVYPIDGAEVVRALTVLAHIAAAHLDDPWAINPHIYWWRAGRLDLAATTHREGHTLVSQLTPAFHHNTTTFDDTGPATE</sequence>
<evidence type="ECO:0000313" key="2">
    <source>
        <dbReference type="Proteomes" id="UP000266677"/>
    </source>
</evidence>
<name>A0A3A4KA75_9NOCA</name>
<accession>A0A3A4KA75</accession>